<feature type="transmembrane region" description="Helical" evidence="1">
    <location>
        <begin position="37"/>
        <end position="59"/>
    </location>
</feature>
<evidence type="ECO:0000313" key="2">
    <source>
        <dbReference type="EMBL" id="GHB44055.1"/>
    </source>
</evidence>
<protein>
    <recommendedName>
        <fullName evidence="4">DUF1499 domain-containing protein</fullName>
    </recommendedName>
</protein>
<sequence length="203" mass="21923">MLPGVILAVIFSTLAAIAFVLSLIALAAILLKKRRGLLSAILAFIITVPMVGVGAEMLYGQFEYPLINDITTDTQNPPMYWAAPVATNYGGAAVAQQQRQSYPDIVPLHLSTPPDTTYNIALSLIRSRGWQILGQRPEVGEVEAVAYSRLFGFADDIVIRITPDGTGSILDMRSRSRVGEGDLGVNAARIEAFLDDMRSDTGN</sequence>
<comment type="caution">
    <text evidence="2">The sequence shown here is derived from an EMBL/GenBank/DDBJ whole genome shotgun (WGS) entry which is preliminary data.</text>
</comment>
<dbReference type="InterPro" id="IPR010865">
    <property type="entry name" value="DUF1499"/>
</dbReference>
<proteinExistence type="predicted"/>
<evidence type="ECO:0008006" key="4">
    <source>
        <dbReference type="Google" id="ProtNLM"/>
    </source>
</evidence>
<organism evidence="2 3">
    <name type="scientific">Pseudovibrio japonicus</name>
    <dbReference type="NCBI Taxonomy" id="366534"/>
    <lineage>
        <taxon>Bacteria</taxon>
        <taxon>Pseudomonadati</taxon>
        <taxon>Pseudomonadota</taxon>
        <taxon>Alphaproteobacteria</taxon>
        <taxon>Hyphomicrobiales</taxon>
        <taxon>Stappiaceae</taxon>
        <taxon>Pseudovibrio</taxon>
    </lineage>
</organism>
<dbReference type="EMBL" id="BMXE01000008">
    <property type="protein sequence ID" value="GHB44055.1"/>
    <property type="molecule type" value="Genomic_DNA"/>
</dbReference>
<dbReference type="Proteomes" id="UP000637980">
    <property type="component" value="Unassembled WGS sequence"/>
</dbReference>
<evidence type="ECO:0000313" key="3">
    <source>
        <dbReference type="Proteomes" id="UP000637980"/>
    </source>
</evidence>
<feature type="transmembrane region" description="Helical" evidence="1">
    <location>
        <begin position="6"/>
        <end position="30"/>
    </location>
</feature>
<accession>A0ABQ3ERM1</accession>
<dbReference type="Pfam" id="PF07386">
    <property type="entry name" value="DUF1499"/>
    <property type="match status" value="1"/>
</dbReference>
<evidence type="ECO:0000256" key="1">
    <source>
        <dbReference type="SAM" id="Phobius"/>
    </source>
</evidence>
<gene>
    <name evidence="2" type="ORF">GCM10007094_36600</name>
</gene>
<keyword evidence="3" id="KW-1185">Reference proteome</keyword>
<keyword evidence="1" id="KW-1133">Transmembrane helix</keyword>
<keyword evidence="1" id="KW-0812">Transmembrane</keyword>
<name>A0ABQ3ERM1_9HYPH</name>
<reference evidence="3" key="1">
    <citation type="journal article" date="2019" name="Int. J. Syst. Evol. Microbiol.">
        <title>The Global Catalogue of Microorganisms (GCM) 10K type strain sequencing project: providing services to taxonomists for standard genome sequencing and annotation.</title>
        <authorList>
            <consortium name="The Broad Institute Genomics Platform"/>
            <consortium name="The Broad Institute Genome Sequencing Center for Infectious Disease"/>
            <person name="Wu L."/>
            <person name="Ma J."/>
        </authorList>
    </citation>
    <scope>NUCLEOTIDE SEQUENCE [LARGE SCALE GENOMIC DNA]</scope>
    <source>
        <strain evidence="3">KCTC 12861</strain>
    </source>
</reference>
<keyword evidence="1" id="KW-0472">Membrane</keyword>